<evidence type="ECO:0000313" key="2">
    <source>
        <dbReference type="Proteomes" id="UP000478052"/>
    </source>
</evidence>
<proteinExistence type="predicted"/>
<accession>A0A6G0ZC29</accession>
<dbReference type="AlphaFoldDB" id="A0A6G0ZC29"/>
<sequence length="110" mass="12217">MFLVMVFFVLVVYIGFHAFIYKQSDCTQRPDREMDKPMTNTGIMANDACGRRVYIYTRLAISLSEETSDAELQTDIQSPIHSVVGIVEIAERLKPTTPAAGVIGGSNVCR</sequence>
<comment type="caution">
    <text evidence="1">The sequence shown here is derived from an EMBL/GenBank/DDBJ whole genome shotgun (WGS) entry which is preliminary data.</text>
</comment>
<reference evidence="1 2" key="1">
    <citation type="submission" date="2019-08" db="EMBL/GenBank/DDBJ databases">
        <title>Whole genome of Aphis craccivora.</title>
        <authorList>
            <person name="Voronova N.V."/>
            <person name="Shulinski R.S."/>
            <person name="Bandarenka Y.V."/>
            <person name="Zhorov D.G."/>
            <person name="Warner D."/>
        </authorList>
    </citation>
    <scope>NUCLEOTIDE SEQUENCE [LARGE SCALE GENOMIC DNA]</scope>
    <source>
        <strain evidence="1">180601</strain>
        <tissue evidence="1">Whole Body</tissue>
    </source>
</reference>
<gene>
    <name evidence="1" type="ORF">FWK35_00013355</name>
</gene>
<dbReference type="Proteomes" id="UP000478052">
    <property type="component" value="Unassembled WGS sequence"/>
</dbReference>
<keyword evidence="2" id="KW-1185">Reference proteome</keyword>
<evidence type="ECO:0000313" key="1">
    <source>
        <dbReference type="EMBL" id="KAF0768420.1"/>
    </source>
</evidence>
<dbReference type="EMBL" id="VUJU01000773">
    <property type="protein sequence ID" value="KAF0768420.1"/>
    <property type="molecule type" value="Genomic_DNA"/>
</dbReference>
<name>A0A6G0ZC29_APHCR</name>
<protein>
    <submittedName>
        <fullName evidence="1">Uncharacterized protein</fullName>
    </submittedName>
</protein>
<organism evidence="1 2">
    <name type="scientific">Aphis craccivora</name>
    <name type="common">Cowpea aphid</name>
    <dbReference type="NCBI Taxonomy" id="307492"/>
    <lineage>
        <taxon>Eukaryota</taxon>
        <taxon>Metazoa</taxon>
        <taxon>Ecdysozoa</taxon>
        <taxon>Arthropoda</taxon>
        <taxon>Hexapoda</taxon>
        <taxon>Insecta</taxon>
        <taxon>Pterygota</taxon>
        <taxon>Neoptera</taxon>
        <taxon>Paraneoptera</taxon>
        <taxon>Hemiptera</taxon>
        <taxon>Sternorrhyncha</taxon>
        <taxon>Aphidomorpha</taxon>
        <taxon>Aphidoidea</taxon>
        <taxon>Aphididae</taxon>
        <taxon>Aphidini</taxon>
        <taxon>Aphis</taxon>
        <taxon>Aphis</taxon>
    </lineage>
</organism>